<dbReference type="Gene3D" id="1.10.40.30">
    <property type="entry name" value="Fumarase/aspartase (C-terminal domain)"/>
    <property type="match status" value="1"/>
</dbReference>
<gene>
    <name evidence="6" type="primary">aspA</name>
    <name evidence="6" type="ORF">CINS_0129</name>
</gene>
<protein>
    <submittedName>
        <fullName evidence="6">Aspartate ammonia-lyase</fullName>
        <ecNumber evidence="6">4.3.1.1</ecNumber>
    </submittedName>
</protein>
<dbReference type="FunFam" id="1.10.275.10:FF:000001">
    <property type="entry name" value="Fumarate hydratase, mitochondrial"/>
    <property type="match status" value="1"/>
</dbReference>
<dbReference type="EMBL" id="CP007770">
    <property type="protein sequence ID" value="AJC87134.1"/>
    <property type="molecule type" value="Genomic_DNA"/>
</dbReference>
<dbReference type="FunFam" id="1.20.200.10:FF:000001">
    <property type="entry name" value="Fumarate hydratase, mitochondrial"/>
    <property type="match status" value="1"/>
</dbReference>
<dbReference type="SUPFAM" id="SSF48557">
    <property type="entry name" value="L-aspartase-like"/>
    <property type="match status" value="1"/>
</dbReference>
<dbReference type="InterPro" id="IPR020557">
    <property type="entry name" value="Fumarate_lyase_CS"/>
</dbReference>
<feature type="coiled-coil region" evidence="3">
    <location>
        <begin position="154"/>
        <end position="184"/>
    </location>
</feature>
<evidence type="ECO:0000313" key="6">
    <source>
        <dbReference type="EMBL" id="AJC87134.1"/>
    </source>
</evidence>
<evidence type="ECO:0000256" key="1">
    <source>
        <dbReference type="ARBA" id="ARBA00023239"/>
    </source>
</evidence>
<dbReference type="InterPro" id="IPR051546">
    <property type="entry name" value="Aspartate_Ammonia-Lyase"/>
</dbReference>
<dbReference type="GeneID" id="74430950"/>
<dbReference type="PRINTS" id="PR00149">
    <property type="entry name" value="FUMRATELYASE"/>
</dbReference>
<dbReference type="FunFam" id="1.10.40.30:FF:000002">
    <property type="entry name" value="Fumarate hydratase class II"/>
    <property type="match status" value="1"/>
</dbReference>
<dbReference type="InterPro" id="IPR018951">
    <property type="entry name" value="Fumarase_C_C"/>
</dbReference>
<dbReference type="PROSITE" id="PS00163">
    <property type="entry name" value="FUMARATE_LYASES"/>
    <property type="match status" value="1"/>
</dbReference>
<comment type="function">
    <text evidence="2">Catalyzes the reversible conversion of L-aspartate to fumarate and ammonia.</text>
</comment>
<evidence type="ECO:0000256" key="3">
    <source>
        <dbReference type="SAM" id="Coils"/>
    </source>
</evidence>
<keyword evidence="3" id="KW-0175">Coiled coil</keyword>
<dbReference type="PANTHER" id="PTHR42696:SF2">
    <property type="entry name" value="ASPARTATE AMMONIA-LYASE"/>
    <property type="match status" value="1"/>
</dbReference>
<dbReference type="STRING" id="1031564.CINS_0129"/>
<dbReference type="NCBIfam" id="NF008909">
    <property type="entry name" value="PRK12273.1"/>
    <property type="match status" value="1"/>
</dbReference>
<dbReference type="GO" id="GO:0006099">
    <property type="term" value="P:tricarboxylic acid cycle"/>
    <property type="evidence" value="ECO:0007669"/>
    <property type="project" value="InterPro"/>
</dbReference>
<dbReference type="Proteomes" id="UP000031163">
    <property type="component" value="Chromosome"/>
</dbReference>
<evidence type="ECO:0000259" key="5">
    <source>
        <dbReference type="Pfam" id="PF10415"/>
    </source>
</evidence>
<organism evidence="6 7">
    <name type="scientific">Campylobacter insulaenigrae NCTC 12927</name>
    <dbReference type="NCBI Taxonomy" id="1031564"/>
    <lineage>
        <taxon>Bacteria</taxon>
        <taxon>Pseudomonadati</taxon>
        <taxon>Campylobacterota</taxon>
        <taxon>Epsilonproteobacteria</taxon>
        <taxon>Campylobacterales</taxon>
        <taxon>Campylobacteraceae</taxon>
        <taxon>Campylobacter</taxon>
    </lineage>
</organism>
<evidence type="ECO:0000256" key="2">
    <source>
        <dbReference type="ARBA" id="ARBA00054994"/>
    </source>
</evidence>
<accession>A0A0A8H2M3</accession>
<dbReference type="InterPro" id="IPR000362">
    <property type="entry name" value="Fumarate_lyase_fam"/>
</dbReference>
<dbReference type="InterPro" id="IPR008948">
    <property type="entry name" value="L-Aspartase-like"/>
</dbReference>
<dbReference type="CDD" id="cd01357">
    <property type="entry name" value="Aspartase"/>
    <property type="match status" value="1"/>
</dbReference>
<dbReference type="InterPro" id="IPR022761">
    <property type="entry name" value="Fumarate_lyase_N"/>
</dbReference>
<dbReference type="GO" id="GO:0006531">
    <property type="term" value="P:aspartate metabolic process"/>
    <property type="evidence" value="ECO:0007669"/>
    <property type="project" value="TreeGrafter"/>
</dbReference>
<keyword evidence="1 6" id="KW-0456">Lyase</keyword>
<reference evidence="6 7" key="1">
    <citation type="journal article" date="2014" name="Genome Biol. Evol.">
        <title>Comparative Genomics of the Campylobacter lari Group.</title>
        <authorList>
            <person name="Miller W.G."/>
            <person name="Yee E."/>
            <person name="Chapman M.H."/>
            <person name="Smith T.P."/>
            <person name="Bono J.L."/>
            <person name="Huynh S."/>
            <person name="Parker C.T."/>
            <person name="Vandamme P."/>
            <person name="Luong K."/>
            <person name="Korlach J."/>
        </authorList>
    </citation>
    <scope>NUCLEOTIDE SEQUENCE [LARGE SCALE GENOMIC DNA]</scope>
    <source>
        <strain evidence="6 7">NCTC 12927</strain>
    </source>
</reference>
<dbReference type="AlphaFoldDB" id="A0A0A8H2M3"/>
<dbReference type="Pfam" id="PF10415">
    <property type="entry name" value="FumaraseC_C"/>
    <property type="match status" value="1"/>
</dbReference>
<evidence type="ECO:0000259" key="4">
    <source>
        <dbReference type="Pfam" id="PF00206"/>
    </source>
</evidence>
<dbReference type="HOGENOM" id="CLU_021594_4_1_7"/>
<evidence type="ECO:0000313" key="7">
    <source>
        <dbReference type="Proteomes" id="UP000031163"/>
    </source>
</evidence>
<dbReference type="KEGG" id="cis:CINS_0129"/>
<dbReference type="Gene3D" id="1.10.275.10">
    <property type="entry name" value="Fumarase/aspartase (N-terminal domain)"/>
    <property type="match status" value="1"/>
</dbReference>
<proteinExistence type="predicted"/>
<dbReference type="Pfam" id="PF00206">
    <property type="entry name" value="Lyase_1"/>
    <property type="match status" value="1"/>
</dbReference>
<dbReference type="GO" id="GO:0005829">
    <property type="term" value="C:cytosol"/>
    <property type="evidence" value="ECO:0007669"/>
    <property type="project" value="TreeGrafter"/>
</dbReference>
<dbReference type="GO" id="GO:0008797">
    <property type="term" value="F:aspartate ammonia-lyase activity"/>
    <property type="evidence" value="ECO:0007669"/>
    <property type="project" value="UniProtKB-EC"/>
</dbReference>
<dbReference type="Gene3D" id="1.20.200.10">
    <property type="entry name" value="Fumarase/aspartase (Central domain)"/>
    <property type="match status" value="1"/>
</dbReference>
<dbReference type="RefSeq" id="WP_039648974.1">
    <property type="nucleotide sequence ID" value="NZ_CP007770.1"/>
</dbReference>
<feature type="domain" description="Fumarate lyase N-terminal" evidence="4">
    <location>
        <begin position="12"/>
        <end position="342"/>
    </location>
</feature>
<dbReference type="InterPro" id="IPR024083">
    <property type="entry name" value="Fumarase/histidase_N"/>
</dbReference>
<feature type="domain" description="Fumarase C C-terminal" evidence="5">
    <location>
        <begin position="408"/>
        <end position="460"/>
    </location>
</feature>
<sequence>MGTRREHDFIGELEISDEVYYGVQTFRALENFQMSGRKLQDYPYFVKAFAQVKKAAALANKEVGVLDASKADAIAKACDRLIAGEFLDQFVVDMIQGGAGTSTNMNTNEVITNIALESMGHKKGEYQYLHPNDHTNLGQSTNDTYPSSIKVATYAKLTDLLNAMENLKVELEAKAREYKDVIKMGRTELEDAVPTTLGNTFNAFASYIKSDIAKITAARETMTFLNLGATAIGTGINCHPDYKFVVEKKLKEITGVDFKPAEDFIAATQDTADFVHVSGALKTAAVRLSKIANDLRLMNSGPRCGLGEINLPKMQPGSSIMPGKVNPVICEVVGEACYEVIGNDVTIMLCSERGEFELNAFEPGIAYSLFNSIVLLENAMKTLAQKAIKHLTANPEACKKLVLNSIGIVTAFNPILGYEKSASIAKEALETGKAVGDVCLERGYLTKAEIDEILAPEKMLNPHMTKERKA</sequence>
<dbReference type="EC" id="4.3.1.1" evidence="6"/>
<name>A0A0A8H2M3_9BACT</name>
<dbReference type="PANTHER" id="PTHR42696">
    <property type="entry name" value="ASPARTATE AMMONIA-LYASE"/>
    <property type="match status" value="1"/>
</dbReference>